<dbReference type="InterPro" id="IPR012334">
    <property type="entry name" value="Pectin_lyas_fold"/>
</dbReference>
<proteinExistence type="predicted"/>
<evidence type="ECO:0000313" key="3">
    <source>
        <dbReference type="Proteomes" id="UP000007844"/>
    </source>
</evidence>
<dbReference type="STRING" id="690850.Desaf_0775"/>
<dbReference type="KEGG" id="daf:Desaf_0775"/>
<dbReference type="AlphaFoldDB" id="F3YUU9"/>
<dbReference type="PROSITE" id="PS51257">
    <property type="entry name" value="PROKAR_LIPOPROTEIN"/>
    <property type="match status" value="1"/>
</dbReference>
<dbReference type="Gene3D" id="2.160.20.10">
    <property type="entry name" value="Single-stranded right-handed beta-helix, Pectin lyase-like"/>
    <property type="match status" value="1"/>
</dbReference>
<reference evidence="2 3" key="1">
    <citation type="journal article" date="2011" name="J. Bacteriol.">
        <title>Genome sequence of the mercury-methylating and pleomorphic Desulfovibrio africanus Strain Walvis Bay.</title>
        <authorList>
            <person name="Brown S.D."/>
            <person name="Wall J.D."/>
            <person name="Kucken A.M."/>
            <person name="Gilmour C.C."/>
            <person name="Podar M."/>
            <person name="Brandt C.C."/>
            <person name="Teshima H."/>
            <person name="Detter J.C."/>
            <person name="Han C.S."/>
            <person name="Land M.L."/>
            <person name="Lucas S."/>
            <person name="Han J."/>
            <person name="Pennacchio L."/>
            <person name="Nolan M."/>
            <person name="Pitluck S."/>
            <person name="Woyke T."/>
            <person name="Goodwin L."/>
            <person name="Palumbo A.V."/>
            <person name="Elias D.A."/>
        </authorList>
    </citation>
    <scope>NUCLEOTIDE SEQUENCE [LARGE SCALE GENOMIC DNA]</scope>
    <source>
        <strain evidence="2 3">Walvis Bay</strain>
    </source>
</reference>
<dbReference type="PANTHER" id="PTHR11319">
    <property type="entry name" value="G PROTEIN-COUPLED RECEPTOR-RELATED"/>
    <property type="match status" value="1"/>
</dbReference>
<dbReference type="InterPro" id="IPR039448">
    <property type="entry name" value="Beta_helix"/>
</dbReference>
<dbReference type="HOGENOM" id="CLU_587570_0_0_7"/>
<feature type="domain" description="Right handed beta helix" evidence="1">
    <location>
        <begin position="181"/>
        <end position="352"/>
    </location>
</feature>
<accession>F3YUU9</accession>
<gene>
    <name evidence="2" type="ORF">Desaf_0775</name>
</gene>
<name>F3YUU9_DESAF</name>
<protein>
    <recommendedName>
        <fullName evidence="1">Right handed beta helix domain-containing protein</fullName>
    </recommendedName>
</protein>
<sequence>MYTTEPRHISRALQLVILSTLACALLVHGTASSSWARIWFVDGTVQSSGHGGSWSQPFRTIQESLDAAQAWDQVWIKTGTYLLDATLAPDVPISLVGGFAGGESSPAQRDIAANPTVIDGNDATLCLYITQTTVINGLTFQRGNDGDGTYSFVGGGGIHVLGARLILRHCTIRENNGSTCSGICAEQSSLLLVGCTLRDNRVLSDPSGGGALDLEQSSATILRSSFVGNSRTEGGAIFIHPGSSALIGHSIFEGNAARFGGGAIHAGEGNLTLVGCKFNDNSVSNAGGAISAVNMRAVNCQFVNNAADIAGAAIASGSVLTNCLFVGNTAEAAGACQLESSSLVHCTLYGNTGYSEIVQGYGTAAVYNSIIWGNELQTGSDGQPVRGATVSYSDIEGGHVGTGNIDAPPAFVNPEALDFHLGPDSPCIDKAQFRCPYFPYRDFKGDRRIIGPRPDMGMDERRLSS</sequence>
<organism evidence="2 3">
    <name type="scientific">Desulfocurvibacter africanus subsp. africanus str. Walvis Bay</name>
    <dbReference type="NCBI Taxonomy" id="690850"/>
    <lineage>
        <taxon>Bacteria</taxon>
        <taxon>Pseudomonadati</taxon>
        <taxon>Thermodesulfobacteriota</taxon>
        <taxon>Desulfovibrionia</taxon>
        <taxon>Desulfovibrionales</taxon>
        <taxon>Desulfovibrionaceae</taxon>
        <taxon>Desulfocurvibacter</taxon>
    </lineage>
</organism>
<dbReference type="RefSeq" id="WP_014258960.1">
    <property type="nucleotide sequence ID" value="NC_016629.1"/>
</dbReference>
<dbReference type="InterPro" id="IPR011050">
    <property type="entry name" value="Pectin_lyase_fold/virulence"/>
</dbReference>
<dbReference type="Pfam" id="PF13229">
    <property type="entry name" value="Beta_helix"/>
    <property type="match status" value="1"/>
</dbReference>
<evidence type="ECO:0000259" key="1">
    <source>
        <dbReference type="Pfam" id="PF13229"/>
    </source>
</evidence>
<dbReference type="EMBL" id="CP003221">
    <property type="protein sequence ID" value="EGJ49126.1"/>
    <property type="molecule type" value="Genomic_DNA"/>
</dbReference>
<dbReference type="SUPFAM" id="SSF51126">
    <property type="entry name" value="Pectin lyase-like"/>
    <property type="match status" value="1"/>
</dbReference>
<dbReference type="Proteomes" id="UP000007844">
    <property type="component" value="Chromosome"/>
</dbReference>
<dbReference type="eggNOG" id="COG5434">
    <property type="taxonomic scope" value="Bacteria"/>
</dbReference>
<dbReference type="PANTHER" id="PTHR11319:SF35">
    <property type="entry name" value="OUTER MEMBRANE PROTEIN PMPC-RELATED"/>
    <property type="match status" value="1"/>
</dbReference>
<keyword evidence="3" id="KW-1185">Reference proteome</keyword>
<evidence type="ECO:0000313" key="2">
    <source>
        <dbReference type="EMBL" id="EGJ49126.1"/>
    </source>
</evidence>